<dbReference type="Proteomes" id="UP001589867">
    <property type="component" value="Unassembled WGS sequence"/>
</dbReference>
<evidence type="ECO:0000256" key="2">
    <source>
        <dbReference type="ARBA" id="ARBA00023002"/>
    </source>
</evidence>
<evidence type="ECO:0000313" key="5">
    <source>
        <dbReference type="Proteomes" id="UP001589867"/>
    </source>
</evidence>
<dbReference type="EMBL" id="JBHLUH010000047">
    <property type="protein sequence ID" value="MFC0530491.1"/>
    <property type="molecule type" value="Genomic_DNA"/>
</dbReference>
<comment type="caution">
    <text evidence="4">The sequence shown here is derived from an EMBL/GenBank/DDBJ whole genome shotgun (WGS) entry which is preliminary data.</text>
</comment>
<evidence type="ECO:0000256" key="3">
    <source>
        <dbReference type="RuleBase" id="RU000363"/>
    </source>
</evidence>
<organism evidence="4 5">
    <name type="scientific">Phytohabitans kaempferiae</name>
    <dbReference type="NCBI Taxonomy" id="1620943"/>
    <lineage>
        <taxon>Bacteria</taxon>
        <taxon>Bacillati</taxon>
        <taxon>Actinomycetota</taxon>
        <taxon>Actinomycetes</taxon>
        <taxon>Micromonosporales</taxon>
        <taxon>Micromonosporaceae</taxon>
    </lineage>
</organism>
<dbReference type="InterPro" id="IPR020904">
    <property type="entry name" value="Sc_DH/Rdtase_CS"/>
</dbReference>
<gene>
    <name evidence="4" type="ORF">ACFFIA_22785</name>
</gene>
<protein>
    <submittedName>
        <fullName evidence="4">SDR family NAD(P)-dependent oxidoreductase</fullName>
    </submittedName>
</protein>
<dbReference type="RefSeq" id="WP_377253650.1">
    <property type="nucleotide sequence ID" value="NZ_JBHLUH010000047.1"/>
</dbReference>
<accession>A0ABV6M767</accession>
<dbReference type="InterPro" id="IPR036291">
    <property type="entry name" value="NAD(P)-bd_dom_sf"/>
</dbReference>
<dbReference type="PANTHER" id="PTHR45024">
    <property type="entry name" value="DEHYDROGENASES, SHORT CHAIN"/>
    <property type="match status" value="1"/>
</dbReference>
<dbReference type="InterPro" id="IPR002347">
    <property type="entry name" value="SDR_fam"/>
</dbReference>
<keyword evidence="2" id="KW-0560">Oxidoreductase</keyword>
<dbReference type="SUPFAM" id="SSF51735">
    <property type="entry name" value="NAD(P)-binding Rossmann-fold domains"/>
    <property type="match status" value="1"/>
</dbReference>
<keyword evidence="5" id="KW-1185">Reference proteome</keyword>
<dbReference type="PRINTS" id="PR00080">
    <property type="entry name" value="SDRFAMILY"/>
</dbReference>
<dbReference type="InterPro" id="IPR051687">
    <property type="entry name" value="Peroxisomal_Beta-Oxidation"/>
</dbReference>
<dbReference type="PROSITE" id="PS00061">
    <property type="entry name" value="ADH_SHORT"/>
    <property type="match status" value="1"/>
</dbReference>
<proteinExistence type="inferred from homology"/>
<dbReference type="Gene3D" id="3.40.50.720">
    <property type="entry name" value="NAD(P)-binding Rossmann-like Domain"/>
    <property type="match status" value="1"/>
</dbReference>
<sequence length="313" mass="32174">MTAVDLAGRVAIVTGAGRGLGRAEALALAAAGARLVVNDVDTAAEEVVDEIVAAGGEAVADHADVADLAAAGALVDGAVRRFGRLDVLVNNAGIVRDRMVFTMSEREWDDVLRVHLRGHFCTTRWATAYWRAEAKAGRPVRASIVNTASEAFLNAPAGQPNYAAAKAGIVALTVSTAKGCAAYGVRANAICPRAATAMTSPIFADRPEDAQRLSPGHVAPLVVYLASEASAPVSGNVFISYGPRVGVLAPPVLAATADAAAGRWTPEAFAAAFAEPAFADRLGRGYAADDVVAAAADLWGPTGEARRGRPEVH</sequence>
<evidence type="ECO:0000313" key="4">
    <source>
        <dbReference type="EMBL" id="MFC0530491.1"/>
    </source>
</evidence>
<dbReference type="Pfam" id="PF00106">
    <property type="entry name" value="adh_short"/>
    <property type="match status" value="1"/>
</dbReference>
<name>A0ABV6M767_9ACTN</name>
<comment type="similarity">
    <text evidence="1 3">Belongs to the short-chain dehydrogenases/reductases (SDR) family.</text>
</comment>
<evidence type="ECO:0000256" key="1">
    <source>
        <dbReference type="ARBA" id="ARBA00006484"/>
    </source>
</evidence>
<dbReference type="PANTHER" id="PTHR45024:SF2">
    <property type="entry name" value="SCP2 DOMAIN-CONTAINING PROTEIN"/>
    <property type="match status" value="1"/>
</dbReference>
<reference evidence="4 5" key="1">
    <citation type="submission" date="2024-09" db="EMBL/GenBank/DDBJ databases">
        <authorList>
            <person name="Sun Q."/>
            <person name="Mori K."/>
        </authorList>
    </citation>
    <scope>NUCLEOTIDE SEQUENCE [LARGE SCALE GENOMIC DNA]</scope>
    <source>
        <strain evidence="4 5">TBRC 3947</strain>
    </source>
</reference>
<dbReference type="PRINTS" id="PR00081">
    <property type="entry name" value="GDHRDH"/>
</dbReference>